<comment type="caution">
    <text evidence="1">The sequence shown here is derived from an EMBL/GenBank/DDBJ whole genome shotgun (WGS) entry which is preliminary data.</text>
</comment>
<organism evidence="1 2">
    <name type="scientific">Populus alba</name>
    <name type="common">White poplar</name>
    <dbReference type="NCBI Taxonomy" id="43335"/>
    <lineage>
        <taxon>Eukaryota</taxon>
        <taxon>Viridiplantae</taxon>
        <taxon>Streptophyta</taxon>
        <taxon>Embryophyta</taxon>
        <taxon>Tracheophyta</taxon>
        <taxon>Spermatophyta</taxon>
        <taxon>Magnoliopsida</taxon>
        <taxon>eudicotyledons</taxon>
        <taxon>Gunneridae</taxon>
        <taxon>Pentapetalae</taxon>
        <taxon>rosids</taxon>
        <taxon>fabids</taxon>
        <taxon>Malpighiales</taxon>
        <taxon>Salicaceae</taxon>
        <taxon>Saliceae</taxon>
        <taxon>Populus</taxon>
    </lineage>
</organism>
<evidence type="ECO:0000313" key="2">
    <source>
        <dbReference type="Proteomes" id="UP000309997"/>
    </source>
</evidence>
<name>A0ACC4BQU8_POPAL</name>
<protein>
    <submittedName>
        <fullName evidence="1">Uncharacterized protein</fullName>
    </submittedName>
</protein>
<sequence length="131" mass="15549">MESGWLVNQKTSVSRYRWVTWCAKRFSTLCFHLNGNKDLDEAELLAIQKPPNFLLDSMEKKLKLFFIHNGFASRLHAKQLQGTTFVAMKAYRKLVMEPDGKKKVKQHLKIVFKYDKWRDDDGLLLFWQRLV</sequence>
<evidence type="ECO:0000313" key="1">
    <source>
        <dbReference type="EMBL" id="KAL3580431.1"/>
    </source>
</evidence>
<proteinExistence type="predicted"/>
<dbReference type="EMBL" id="RCHU02000009">
    <property type="protein sequence ID" value="KAL3580431.1"/>
    <property type="molecule type" value="Genomic_DNA"/>
</dbReference>
<accession>A0ACC4BQU8</accession>
<gene>
    <name evidence="1" type="ORF">D5086_018266</name>
</gene>
<keyword evidence="2" id="KW-1185">Reference proteome</keyword>
<dbReference type="Proteomes" id="UP000309997">
    <property type="component" value="Unassembled WGS sequence"/>
</dbReference>
<reference evidence="1 2" key="1">
    <citation type="journal article" date="2024" name="Plant Biotechnol. J.">
        <title>Genome and CRISPR/Cas9 system of a widespread forest tree (Populus alba) in the world.</title>
        <authorList>
            <person name="Liu Y.J."/>
            <person name="Jiang P.F."/>
            <person name="Han X.M."/>
            <person name="Li X.Y."/>
            <person name="Wang H.M."/>
            <person name="Wang Y.J."/>
            <person name="Wang X.X."/>
            <person name="Zeng Q.Y."/>
        </authorList>
    </citation>
    <scope>NUCLEOTIDE SEQUENCE [LARGE SCALE GENOMIC DNA]</scope>
    <source>
        <strain evidence="2">cv. PAL-ZL1</strain>
    </source>
</reference>